<gene>
    <name evidence="2" type="ORF">H9625_11530</name>
</gene>
<evidence type="ECO:0000313" key="2">
    <source>
        <dbReference type="EMBL" id="MBD8041053.1"/>
    </source>
</evidence>
<dbReference type="Proteomes" id="UP000620874">
    <property type="component" value="Unassembled WGS sequence"/>
</dbReference>
<reference evidence="2 3" key="1">
    <citation type="submission" date="2020-08" db="EMBL/GenBank/DDBJ databases">
        <title>A Genomic Blueprint of the Chicken Gut Microbiome.</title>
        <authorList>
            <person name="Gilroy R."/>
            <person name="Ravi A."/>
            <person name="Getino M."/>
            <person name="Pursley I."/>
            <person name="Horton D.L."/>
            <person name="Alikhan N.-F."/>
            <person name="Baker D."/>
            <person name="Gharbi K."/>
            <person name="Hall N."/>
            <person name="Watson M."/>
            <person name="Adriaenssens E.M."/>
            <person name="Foster-Nyarko E."/>
            <person name="Jarju S."/>
            <person name="Secka A."/>
            <person name="Antonio M."/>
            <person name="Oren A."/>
            <person name="Chaudhuri R."/>
            <person name="La Ragione R.M."/>
            <person name="Hildebrand F."/>
            <person name="Pallen M.J."/>
        </authorList>
    </citation>
    <scope>NUCLEOTIDE SEQUENCE [LARGE SCALE GENOMIC DNA]</scope>
    <source>
        <strain evidence="2 3">Sa1CVN1</strain>
    </source>
</reference>
<feature type="chain" id="PRO_5046462440" evidence="1">
    <location>
        <begin position="17"/>
        <end position="79"/>
    </location>
</feature>
<accession>A0ABR8YA16</accession>
<evidence type="ECO:0000313" key="3">
    <source>
        <dbReference type="Proteomes" id="UP000620874"/>
    </source>
</evidence>
<organism evidence="2 3">
    <name type="scientific">Phocaeicola intestinalis</name>
    <dbReference type="NCBI Taxonomy" id="2762212"/>
    <lineage>
        <taxon>Bacteria</taxon>
        <taxon>Pseudomonadati</taxon>
        <taxon>Bacteroidota</taxon>
        <taxon>Bacteroidia</taxon>
        <taxon>Bacteroidales</taxon>
        <taxon>Bacteroidaceae</taxon>
        <taxon>Phocaeicola</taxon>
    </lineage>
</organism>
<proteinExistence type="predicted"/>
<protein>
    <submittedName>
        <fullName evidence="2">NVEALA domain-containing protein</fullName>
    </submittedName>
</protein>
<dbReference type="Pfam" id="PF14055">
    <property type="entry name" value="NVEALA"/>
    <property type="match status" value="1"/>
</dbReference>
<dbReference type="InterPro" id="IPR025905">
    <property type="entry name" value="NVEALA"/>
</dbReference>
<sequence length="79" mass="8562">MKKVVKLTFIAAVAVAAGYTAYSHSQKAETLSDLTLDNVEALASNESGGDCNGCYTTTLEFCKFWGWGGCIGDNYYQYV</sequence>
<keyword evidence="1" id="KW-0732">Signal</keyword>
<feature type="signal peptide" evidence="1">
    <location>
        <begin position="1"/>
        <end position="16"/>
    </location>
</feature>
<dbReference type="EMBL" id="JACSPP010000037">
    <property type="protein sequence ID" value="MBD8041053.1"/>
    <property type="molecule type" value="Genomic_DNA"/>
</dbReference>
<evidence type="ECO:0000256" key="1">
    <source>
        <dbReference type="SAM" id="SignalP"/>
    </source>
</evidence>
<comment type="caution">
    <text evidence="2">The sequence shown here is derived from an EMBL/GenBank/DDBJ whole genome shotgun (WGS) entry which is preliminary data.</text>
</comment>
<keyword evidence="3" id="KW-1185">Reference proteome</keyword>
<name>A0ABR8YA16_9BACT</name>